<dbReference type="SUPFAM" id="SSF52374">
    <property type="entry name" value="Nucleotidylyl transferase"/>
    <property type="match status" value="1"/>
</dbReference>
<feature type="active site" description="Proton donor" evidence="8">
    <location>
        <position position="39"/>
    </location>
</feature>
<dbReference type="AlphaFoldDB" id="I4C3M5"/>
<comment type="similarity">
    <text evidence="2 8">Belongs to the pantothenate synthetase family.</text>
</comment>
<sequence length="285" mass="31691">MKMETLQTTTGMKEWSRNHLRQGRTIGFVPTMGYLHEGHLSLMRRARTENDLLVASIFVNPTQFGQNEDLDSYPRSPESDAAKCADIGVDALFTPTPREMYGPDFQTYVDVERVSGPLCGASRPGHFRGVATVVTKLFNIVGATAAYFGQKDYQQLQVITTMVRDLNMDVRIVPCPTLRESDGLAMSSRNSYLSPEERKQAVCLYQALNAADALFGRGEGNPQAYLSIMRDRVEQEPSAQIDYIELVDPRTLENLDHVDRSGALAILAVRIGKTRLIDNMLLGGV</sequence>
<dbReference type="HAMAP" id="MF_00158">
    <property type="entry name" value="PanC"/>
    <property type="match status" value="1"/>
</dbReference>
<dbReference type="EC" id="6.3.2.1" evidence="8"/>
<feature type="binding site" evidence="8">
    <location>
        <begin position="149"/>
        <end position="152"/>
    </location>
    <ligand>
        <name>ATP</name>
        <dbReference type="ChEBI" id="CHEBI:30616"/>
    </ligand>
</feature>
<protein>
    <recommendedName>
        <fullName evidence="8">Pantothenate synthetase</fullName>
        <shortName evidence="8">PS</shortName>
        <ecNumber evidence="8">6.3.2.1</ecNumber>
    </recommendedName>
    <alternativeName>
        <fullName evidence="8">Pantoate--beta-alanine ligase</fullName>
    </alternativeName>
    <alternativeName>
        <fullName evidence="8">Pantoate-activating enzyme</fullName>
    </alternativeName>
</protein>
<dbReference type="Proteomes" id="UP000006055">
    <property type="component" value="Chromosome"/>
</dbReference>
<dbReference type="PATRIC" id="fig|706587.4.peg.1662"/>
<dbReference type="InterPro" id="IPR003721">
    <property type="entry name" value="Pantoate_ligase"/>
</dbReference>
<dbReference type="Gene3D" id="3.30.1300.10">
    <property type="entry name" value="Pantoate-beta-alanine ligase, C-terminal domain"/>
    <property type="match status" value="1"/>
</dbReference>
<dbReference type="CDD" id="cd00560">
    <property type="entry name" value="PanC"/>
    <property type="match status" value="1"/>
</dbReference>
<dbReference type="Gene3D" id="3.40.50.620">
    <property type="entry name" value="HUPs"/>
    <property type="match status" value="1"/>
</dbReference>
<evidence type="ECO:0000313" key="9">
    <source>
        <dbReference type="EMBL" id="AFM24166.1"/>
    </source>
</evidence>
<feature type="binding site" evidence="8">
    <location>
        <position position="178"/>
    </location>
    <ligand>
        <name>ATP</name>
        <dbReference type="ChEBI" id="CHEBI:30616"/>
    </ligand>
</feature>
<dbReference type="FunFam" id="3.40.50.620:FF:000013">
    <property type="entry name" value="Pantothenate synthetase"/>
    <property type="match status" value="1"/>
</dbReference>
<feature type="binding site" evidence="8">
    <location>
        <position position="63"/>
    </location>
    <ligand>
        <name>beta-alanine</name>
        <dbReference type="ChEBI" id="CHEBI:57966"/>
    </ligand>
</feature>
<feature type="binding site" evidence="8">
    <location>
        <begin position="186"/>
        <end position="189"/>
    </location>
    <ligand>
        <name>ATP</name>
        <dbReference type="ChEBI" id="CHEBI:30616"/>
    </ligand>
</feature>
<dbReference type="GO" id="GO:0005829">
    <property type="term" value="C:cytosol"/>
    <property type="evidence" value="ECO:0007669"/>
    <property type="project" value="TreeGrafter"/>
</dbReference>
<keyword evidence="4 8" id="KW-0566">Pantothenate biosynthesis</keyword>
<keyword evidence="3 8" id="KW-0436">Ligase</keyword>
<comment type="subunit">
    <text evidence="8">Homodimer.</text>
</comment>
<dbReference type="InterPro" id="IPR014729">
    <property type="entry name" value="Rossmann-like_a/b/a_fold"/>
</dbReference>
<comment type="pathway">
    <text evidence="1 8">Cofactor biosynthesis; (R)-pantothenate biosynthesis; (R)-pantothenate from (R)-pantoate and beta-alanine: step 1/1.</text>
</comment>
<keyword evidence="5 8" id="KW-0547">Nucleotide-binding</keyword>
<organism evidence="9 10">
    <name type="scientific">Desulfomonile tiedjei (strain ATCC 49306 / DSM 6799 / DCB-1)</name>
    <dbReference type="NCBI Taxonomy" id="706587"/>
    <lineage>
        <taxon>Bacteria</taxon>
        <taxon>Pseudomonadati</taxon>
        <taxon>Thermodesulfobacteriota</taxon>
        <taxon>Desulfomonilia</taxon>
        <taxon>Desulfomonilales</taxon>
        <taxon>Desulfomonilaceae</taxon>
        <taxon>Desulfomonile</taxon>
    </lineage>
</organism>
<evidence type="ECO:0000256" key="2">
    <source>
        <dbReference type="ARBA" id="ARBA00009256"/>
    </source>
</evidence>
<keyword evidence="10" id="KW-1185">Reference proteome</keyword>
<evidence type="ECO:0000256" key="1">
    <source>
        <dbReference type="ARBA" id="ARBA00004990"/>
    </source>
</evidence>
<gene>
    <name evidence="8" type="primary">panC</name>
    <name evidence="9" type="ordered locus">Desti_1454</name>
</gene>
<dbReference type="GO" id="GO:0005524">
    <property type="term" value="F:ATP binding"/>
    <property type="evidence" value="ECO:0007669"/>
    <property type="project" value="UniProtKB-KW"/>
</dbReference>
<reference evidence="10" key="1">
    <citation type="submission" date="2012-06" db="EMBL/GenBank/DDBJ databases">
        <title>Complete sequence of chromosome of Desulfomonile tiedjei DSM 6799.</title>
        <authorList>
            <person name="Lucas S."/>
            <person name="Copeland A."/>
            <person name="Lapidus A."/>
            <person name="Glavina del Rio T."/>
            <person name="Dalin E."/>
            <person name="Tice H."/>
            <person name="Bruce D."/>
            <person name="Goodwin L."/>
            <person name="Pitluck S."/>
            <person name="Peters L."/>
            <person name="Ovchinnikova G."/>
            <person name="Zeytun A."/>
            <person name="Lu M."/>
            <person name="Kyrpides N."/>
            <person name="Mavromatis K."/>
            <person name="Ivanova N."/>
            <person name="Brettin T."/>
            <person name="Detter J.C."/>
            <person name="Han C."/>
            <person name="Larimer F."/>
            <person name="Land M."/>
            <person name="Hauser L."/>
            <person name="Markowitz V."/>
            <person name="Cheng J.-F."/>
            <person name="Hugenholtz P."/>
            <person name="Woyke T."/>
            <person name="Wu D."/>
            <person name="Spring S."/>
            <person name="Schroeder M."/>
            <person name="Brambilla E."/>
            <person name="Klenk H.-P."/>
            <person name="Eisen J.A."/>
        </authorList>
    </citation>
    <scope>NUCLEOTIDE SEQUENCE [LARGE SCALE GENOMIC DNA]</scope>
    <source>
        <strain evidence="10">ATCC 49306 / DSM 6799 / DCB-1</strain>
    </source>
</reference>
<dbReference type="UniPathway" id="UPA00028">
    <property type="reaction ID" value="UER00005"/>
</dbReference>
<feature type="binding site" evidence="8">
    <location>
        <position position="63"/>
    </location>
    <ligand>
        <name>(R)-pantoate</name>
        <dbReference type="ChEBI" id="CHEBI:15980"/>
    </ligand>
</feature>
<dbReference type="NCBIfam" id="TIGR00018">
    <property type="entry name" value="panC"/>
    <property type="match status" value="1"/>
</dbReference>
<dbReference type="eggNOG" id="COG0414">
    <property type="taxonomic scope" value="Bacteria"/>
</dbReference>
<evidence type="ECO:0000256" key="6">
    <source>
        <dbReference type="ARBA" id="ARBA00022840"/>
    </source>
</evidence>
<evidence type="ECO:0000256" key="4">
    <source>
        <dbReference type="ARBA" id="ARBA00022655"/>
    </source>
</evidence>
<evidence type="ECO:0000256" key="3">
    <source>
        <dbReference type="ARBA" id="ARBA00022598"/>
    </source>
</evidence>
<dbReference type="PANTHER" id="PTHR21299">
    <property type="entry name" value="CYTIDYLATE KINASE/PANTOATE-BETA-ALANINE LIGASE"/>
    <property type="match status" value="1"/>
</dbReference>
<name>I4C3M5_DESTA</name>
<keyword evidence="6 8" id="KW-0067">ATP-binding</keyword>
<evidence type="ECO:0000256" key="5">
    <source>
        <dbReference type="ARBA" id="ARBA00022741"/>
    </source>
</evidence>
<comment type="function">
    <text evidence="8">Catalyzes the condensation of pantoate with beta-alanine in an ATP-dependent reaction via a pantoyl-adenylate intermediate.</text>
</comment>
<evidence type="ECO:0000256" key="8">
    <source>
        <dbReference type="HAMAP-Rule" id="MF_00158"/>
    </source>
</evidence>
<dbReference type="PANTHER" id="PTHR21299:SF1">
    <property type="entry name" value="PANTOATE--BETA-ALANINE LIGASE"/>
    <property type="match status" value="1"/>
</dbReference>
<dbReference type="EMBL" id="CP003360">
    <property type="protein sequence ID" value="AFM24166.1"/>
    <property type="molecule type" value="Genomic_DNA"/>
</dbReference>
<feature type="binding site" evidence="8">
    <location>
        <begin position="32"/>
        <end position="39"/>
    </location>
    <ligand>
        <name>ATP</name>
        <dbReference type="ChEBI" id="CHEBI:30616"/>
    </ligand>
</feature>
<keyword evidence="8" id="KW-0963">Cytoplasm</keyword>
<proteinExistence type="inferred from homology"/>
<comment type="miscellaneous">
    <text evidence="8">The reaction proceeds by a bi uni uni bi ping pong mechanism.</text>
</comment>
<dbReference type="GO" id="GO:0015940">
    <property type="term" value="P:pantothenate biosynthetic process"/>
    <property type="evidence" value="ECO:0007669"/>
    <property type="project" value="UniProtKB-UniRule"/>
</dbReference>
<dbReference type="HOGENOM" id="CLU_047148_0_0_7"/>
<dbReference type="GO" id="GO:0004592">
    <property type="term" value="F:pantoate-beta-alanine ligase activity"/>
    <property type="evidence" value="ECO:0007669"/>
    <property type="project" value="UniProtKB-UniRule"/>
</dbReference>
<evidence type="ECO:0000256" key="7">
    <source>
        <dbReference type="ARBA" id="ARBA00048258"/>
    </source>
</evidence>
<dbReference type="STRING" id="706587.Desti_1454"/>
<comment type="catalytic activity">
    <reaction evidence="7 8">
        <text>(R)-pantoate + beta-alanine + ATP = (R)-pantothenate + AMP + diphosphate + H(+)</text>
        <dbReference type="Rhea" id="RHEA:10912"/>
        <dbReference type="ChEBI" id="CHEBI:15378"/>
        <dbReference type="ChEBI" id="CHEBI:15980"/>
        <dbReference type="ChEBI" id="CHEBI:29032"/>
        <dbReference type="ChEBI" id="CHEBI:30616"/>
        <dbReference type="ChEBI" id="CHEBI:33019"/>
        <dbReference type="ChEBI" id="CHEBI:57966"/>
        <dbReference type="ChEBI" id="CHEBI:456215"/>
        <dbReference type="EC" id="6.3.2.1"/>
    </reaction>
</comment>
<feature type="binding site" evidence="8">
    <location>
        <position position="155"/>
    </location>
    <ligand>
        <name>(R)-pantoate</name>
        <dbReference type="ChEBI" id="CHEBI:15980"/>
    </ligand>
</feature>
<dbReference type="Pfam" id="PF02569">
    <property type="entry name" value="Pantoate_ligase"/>
    <property type="match status" value="1"/>
</dbReference>
<comment type="subcellular location">
    <subcellularLocation>
        <location evidence="8">Cytoplasm</location>
    </subcellularLocation>
</comment>
<accession>I4C3M5</accession>
<dbReference type="InterPro" id="IPR042176">
    <property type="entry name" value="Pantoate_ligase_C"/>
</dbReference>
<evidence type="ECO:0000313" key="10">
    <source>
        <dbReference type="Proteomes" id="UP000006055"/>
    </source>
</evidence>
<dbReference type="KEGG" id="dti:Desti_1454"/>